<evidence type="ECO:0000313" key="1">
    <source>
        <dbReference type="EMBL" id="RVX14363.1"/>
    </source>
</evidence>
<dbReference type="AlphaFoldDB" id="A0A438JZI7"/>
<gene>
    <name evidence="1" type="ORF">CK203_017181</name>
</gene>
<evidence type="ECO:0000313" key="2">
    <source>
        <dbReference type="Proteomes" id="UP000288805"/>
    </source>
</evidence>
<proteinExistence type="predicted"/>
<dbReference type="Proteomes" id="UP000288805">
    <property type="component" value="Unassembled WGS sequence"/>
</dbReference>
<sequence length="217" mass="25274">MKVIRAHFGIGLWKASREAWDEVNLQTTILVRNRVSRALLEATECVEVILETFQKLICILWKPTTGSFYLFSILYWEQESNTSTHIVLCQHGSRWWWTCLIDWTCLPVETAATSAAIPFLDGLETPPRLDTHLKKNVVPIEIDNHLYVWDHHLTTIVTGVKYILQFLHGTPEQPLIYPSYFLMMVTIKFRTLLQRAGLELMDMMAVYQEGAYERLCR</sequence>
<name>A0A438JZI7_VITVI</name>
<organism evidence="1 2">
    <name type="scientific">Vitis vinifera</name>
    <name type="common">Grape</name>
    <dbReference type="NCBI Taxonomy" id="29760"/>
    <lineage>
        <taxon>Eukaryota</taxon>
        <taxon>Viridiplantae</taxon>
        <taxon>Streptophyta</taxon>
        <taxon>Embryophyta</taxon>
        <taxon>Tracheophyta</taxon>
        <taxon>Spermatophyta</taxon>
        <taxon>Magnoliopsida</taxon>
        <taxon>eudicotyledons</taxon>
        <taxon>Gunneridae</taxon>
        <taxon>Pentapetalae</taxon>
        <taxon>rosids</taxon>
        <taxon>Vitales</taxon>
        <taxon>Vitaceae</taxon>
        <taxon>Viteae</taxon>
        <taxon>Vitis</taxon>
    </lineage>
</organism>
<reference evidence="1 2" key="1">
    <citation type="journal article" date="2018" name="PLoS Genet.">
        <title>Population sequencing reveals clonal diversity and ancestral inbreeding in the grapevine cultivar Chardonnay.</title>
        <authorList>
            <person name="Roach M.J."/>
            <person name="Johnson D.L."/>
            <person name="Bohlmann J."/>
            <person name="van Vuuren H.J."/>
            <person name="Jones S.J."/>
            <person name="Pretorius I.S."/>
            <person name="Schmidt S.A."/>
            <person name="Borneman A.R."/>
        </authorList>
    </citation>
    <scope>NUCLEOTIDE SEQUENCE [LARGE SCALE GENOMIC DNA]</scope>
    <source>
        <strain evidence="2">cv. Chardonnay</strain>
        <tissue evidence="1">Leaf</tissue>
    </source>
</reference>
<comment type="caution">
    <text evidence="1">The sequence shown here is derived from an EMBL/GenBank/DDBJ whole genome shotgun (WGS) entry which is preliminary data.</text>
</comment>
<dbReference type="EMBL" id="QGNW01000021">
    <property type="protein sequence ID" value="RVX14363.1"/>
    <property type="molecule type" value="Genomic_DNA"/>
</dbReference>
<accession>A0A438JZI7</accession>
<protein>
    <submittedName>
        <fullName evidence="1">Uncharacterized protein</fullName>
    </submittedName>
</protein>